<evidence type="ECO:0000256" key="7">
    <source>
        <dbReference type="ARBA" id="ARBA00023033"/>
    </source>
</evidence>
<dbReference type="InterPro" id="IPR008922">
    <property type="entry name" value="Di-copper_centre_dom_sf"/>
</dbReference>
<comment type="cofactor">
    <cofactor evidence="1">
        <name>Cu(2+)</name>
        <dbReference type="ChEBI" id="CHEBI:29036"/>
    </cofactor>
</comment>
<evidence type="ECO:0000256" key="1">
    <source>
        <dbReference type="ARBA" id="ARBA00001973"/>
    </source>
</evidence>
<organism evidence="12 13">
    <name type="scientific">Fusarium flagelliforme</name>
    <dbReference type="NCBI Taxonomy" id="2675880"/>
    <lineage>
        <taxon>Eukaryota</taxon>
        <taxon>Fungi</taxon>
        <taxon>Dikarya</taxon>
        <taxon>Ascomycota</taxon>
        <taxon>Pezizomycotina</taxon>
        <taxon>Sordariomycetes</taxon>
        <taxon>Hypocreomycetidae</taxon>
        <taxon>Hypocreales</taxon>
        <taxon>Nectriaceae</taxon>
        <taxon>Fusarium</taxon>
        <taxon>Fusarium incarnatum-equiseti species complex</taxon>
    </lineage>
</organism>
<proteinExistence type="inferred from homology"/>
<sequence>MAGFTSLPITGIQAGNKVYLRPEINEWAANNPIQLSLYIRALENFQGRSFEDVKSYFQIAGIHGLPAIPWDNDPVPIEAAESYLVDKNGNPTAGPDITKEFYCPHNTLLFPTWHRVYVLLFEQLLWEIMTEGILPQVPADQQGEWQDEANSWRLPFWDWAADPQVPDVVRTQTVSIVDFDQSLSSTSGTSRWGLSDPLTTQAIAGIQNNDFVDQALLHPDCRPFVPGAFANYAEFTTTSHGSRSDPSGWLSLEMIHNYIHDLVGGVGWNLNNPDLTPGTGKNMYTYGHMADLGTVAFEPIFWLHHCNADRQFAIYQANNGKDQWFTGYNSKKDPSATDNLYLFHTDTKFNNWNSDMVQNWTDLGYTYADLEPEKDSNDLKASPGLIQKRLTKKYGHLRRVIHKVSDQNIVGLDNDYVINITYNRFVLNGSSYIIHFFIGKEDDIPKDSADYKLSLDHVGSIHTFSANYWTRGNKNGVNCENCQKQQDNHQLSKGQIPVTLQLLQRPLSTDERWEDIQHLGTPHVPNRLLDIKDLPDLKIFFEAGKAEHPKDATQPSKFYGYEHQWEVTKEKLGGARPE</sequence>
<evidence type="ECO:0000256" key="10">
    <source>
        <dbReference type="ARBA" id="ARBA00048881"/>
    </source>
</evidence>
<dbReference type="EC" id="1.14.18.1" evidence="3"/>
<evidence type="ECO:0000256" key="6">
    <source>
        <dbReference type="ARBA" id="ARBA00023008"/>
    </source>
</evidence>
<dbReference type="GO" id="GO:0042438">
    <property type="term" value="P:melanin biosynthetic process"/>
    <property type="evidence" value="ECO:0007669"/>
    <property type="project" value="UniProtKB-KW"/>
</dbReference>
<dbReference type="EMBL" id="PXXK01000310">
    <property type="protein sequence ID" value="RFN46283.1"/>
    <property type="molecule type" value="Genomic_DNA"/>
</dbReference>
<keyword evidence="5" id="KW-0560">Oxidoreductase</keyword>
<keyword evidence="6" id="KW-0186">Copper</keyword>
<dbReference type="GO" id="GO:0046872">
    <property type="term" value="F:metal ion binding"/>
    <property type="evidence" value="ECO:0007669"/>
    <property type="project" value="UniProtKB-KW"/>
</dbReference>
<dbReference type="GO" id="GO:0004503">
    <property type="term" value="F:tyrosinase activity"/>
    <property type="evidence" value="ECO:0007669"/>
    <property type="project" value="UniProtKB-EC"/>
</dbReference>
<dbReference type="PANTHER" id="PTHR11474:SF76">
    <property type="entry name" value="SHKT DOMAIN-CONTAINING PROTEIN"/>
    <property type="match status" value="1"/>
</dbReference>
<evidence type="ECO:0000259" key="11">
    <source>
        <dbReference type="PROSITE" id="PS00497"/>
    </source>
</evidence>
<evidence type="ECO:0000256" key="3">
    <source>
        <dbReference type="ARBA" id="ARBA00011906"/>
    </source>
</evidence>
<comment type="caution">
    <text evidence="12">The sequence shown here is derived from an EMBL/GenBank/DDBJ whole genome shotgun (WGS) entry which is preliminary data.</text>
</comment>
<dbReference type="Pfam" id="PF00264">
    <property type="entry name" value="Tyrosinase"/>
    <property type="match status" value="1"/>
</dbReference>
<dbReference type="PROSITE" id="PS00497">
    <property type="entry name" value="TYROSINASE_1"/>
    <property type="match status" value="1"/>
</dbReference>
<dbReference type="PRINTS" id="PR00092">
    <property type="entry name" value="TYROSINASE"/>
</dbReference>
<evidence type="ECO:0000256" key="4">
    <source>
        <dbReference type="ARBA" id="ARBA00022723"/>
    </source>
</evidence>
<protein>
    <recommendedName>
        <fullName evidence="3">tyrosinase</fullName>
        <ecNumber evidence="3">1.14.18.1</ecNumber>
    </recommendedName>
</protein>
<comment type="catalytic activity">
    <reaction evidence="9">
        <text>2 L-dopa + O2 = 2 L-dopaquinone + 2 H2O</text>
        <dbReference type="Rhea" id="RHEA:34287"/>
        <dbReference type="ChEBI" id="CHEBI:15377"/>
        <dbReference type="ChEBI" id="CHEBI:15379"/>
        <dbReference type="ChEBI" id="CHEBI:57504"/>
        <dbReference type="ChEBI" id="CHEBI:57924"/>
        <dbReference type="EC" id="1.14.18.1"/>
    </reaction>
</comment>
<evidence type="ECO:0000256" key="5">
    <source>
        <dbReference type="ARBA" id="ARBA00023002"/>
    </source>
</evidence>
<dbReference type="PANTHER" id="PTHR11474">
    <property type="entry name" value="TYROSINASE FAMILY MEMBER"/>
    <property type="match status" value="1"/>
</dbReference>
<dbReference type="AlphaFoldDB" id="A0A395MG96"/>
<dbReference type="Proteomes" id="UP000265631">
    <property type="component" value="Unassembled WGS sequence"/>
</dbReference>
<feature type="domain" description="Tyrosinase copper-binding" evidence="11">
    <location>
        <begin position="105"/>
        <end position="122"/>
    </location>
</feature>
<comment type="catalytic activity">
    <reaction evidence="10">
        <text>L-tyrosine + O2 = L-dopaquinone + H2O</text>
        <dbReference type="Rhea" id="RHEA:18117"/>
        <dbReference type="ChEBI" id="CHEBI:15377"/>
        <dbReference type="ChEBI" id="CHEBI:15379"/>
        <dbReference type="ChEBI" id="CHEBI:57924"/>
        <dbReference type="ChEBI" id="CHEBI:58315"/>
        <dbReference type="EC" id="1.14.18.1"/>
    </reaction>
</comment>
<gene>
    <name evidence="12" type="ORF">FIE12Z_9480</name>
</gene>
<dbReference type="Pfam" id="PF18132">
    <property type="entry name" value="Tyrosinase_C"/>
    <property type="match status" value="1"/>
</dbReference>
<evidence type="ECO:0000313" key="13">
    <source>
        <dbReference type="Proteomes" id="UP000265631"/>
    </source>
</evidence>
<dbReference type="InterPro" id="IPR002227">
    <property type="entry name" value="Tyrosinase_Cu-bd"/>
</dbReference>
<accession>A0A395MG96</accession>
<dbReference type="InterPro" id="IPR050316">
    <property type="entry name" value="Tyrosinase/Hemocyanin"/>
</dbReference>
<reference evidence="12 13" key="1">
    <citation type="journal article" date="2018" name="PLoS Pathog.">
        <title>Evolution of structural diversity of trichothecenes, a family of toxins produced by plant pathogenic and entomopathogenic fungi.</title>
        <authorList>
            <person name="Proctor R.H."/>
            <person name="McCormick S.P."/>
            <person name="Kim H.S."/>
            <person name="Cardoza R.E."/>
            <person name="Stanley A.M."/>
            <person name="Lindo L."/>
            <person name="Kelly A."/>
            <person name="Brown D.W."/>
            <person name="Lee T."/>
            <person name="Vaughan M.M."/>
            <person name="Alexander N.J."/>
            <person name="Busman M."/>
            <person name="Gutierrez S."/>
        </authorList>
    </citation>
    <scope>NUCLEOTIDE SEQUENCE [LARGE SCALE GENOMIC DNA]</scope>
    <source>
        <strain evidence="12 13">NRRL 13405</strain>
    </source>
</reference>
<evidence type="ECO:0000256" key="2">
    <source>
        <dbReference type="ARBA" id="ARBA00009928"/>
    </source>
</evidence>
<keyword evidence="8" id="KW-0470">Melanin biosynthesis</keyword>
<keyword evidence="13" id="KW-1185">Reference proteome</keyword>
<name>A0A395MG96_9HYPO</name>
<evidence type="ECO:0000256" key="8">
    <source>
        <dbReference type="ARBA" id="ARBA00023101"/>
    </source>
</evidence>
<evidence type="ECO:0000256" key="9">
    <source>
        <dbReference type="ARBA" id="ARBA00048233"/>
    </source>
</evidence>
<dbReference type="STRING" id="2594813.A0A395MG96"/>
<keyword evidence="4" id="KW-0479">Metal-binding</keyword>
<comment type="similarity">
    <text evidence="2">Belongs to the tyrosinase family.</text>
</comment>
<dbReference type="InterPro" id="IPR041640">
    <property type="entry name" value="Tyrosinase_C"/>
</dbReference>
<dbReference type="SUPFAM" id="SSF48056">
    <property type="entry name" value="Di-copper centre-containing domain"/>
    <property type="match status" value="1"/>
</dbReference>
<dbReference type="Gene3D" id="1.10.1280.10">
    <property type="entry name" value="Di-copper center containing domain from catechol oxidase"/>
    <property type="match status" value="1"/>
</dbReference>
<evidence type="ECO:0000313" key="12">
    <source>
        <dbReference type="EMBL" id="RFN46283.1"/>
    </source>
</evidence>
<dbReference type="Gene3D" id="2.60.310.20">
    <property type="match status" value="1"/>
</dbReference>
<keyword evidence="7" id="KW-0503">Monooxygenase</keyword>